<feature type="chain" id="PRO_5028334871" evidence="2">
    <location>
        <begin position="25"/>
        <end position="147"/>
    </location>
</feature>
<evidence type="ECO:0000313" key="5">
    <source>
        <dbReference type="RefSeq" id="XP_031572955.1"/>
    </source>
</evidence>
<name>A0A6P8J6W2_ACTTE</name>
<dbReference type="InterPro" id="IPR011992">
    <property type="entry name" value="EF-hand-dom_pair"/>
</dbReference>
<protein>
    <submittedName>
        <fullName evidence="5">Uncharacterized protein LOC116306956</fullName>
    </submittedName>
</protein>
<dbReference type="Gene3D" id="1.10.238.10">
    <property type="entry name" value="EF-hand"/>
    <property type="match status" value="1"/>
</dbReference>
<dbReference type="GO" id="GO:0005509">
    <property type="term" value="F:calcium ion binding"/>
    <property type="evidence" value="ECO:0007669"/>
    <property type="project" value="InterPro"/>
</dbReference>
<sequence>MSLKVFVLLCLALVVVIMLDQAEGVRCRRKCKVSCRVRCSYRHGRFRCKPHCGLHCKVQCRGRDEAEQMEALDDESDPSVTLPNNLNDYDEDKDGRISFEEFKNVVPTDSNDARKGFSSMDKDQDSYLNCEEFVKSNLEFGDRQPSC</sequence>
<accession>A0A6P8J6W2</accession>
<evidence type="ECO:0000256" key="1">
    <source>
        <dbReference type="ARBA" id="ARBA00022837"/>
    </source>
</evidence>
<dbReference type="PROSITE" id="PS50222">
    <property type="entry name" value="EF_HAND_2"/>
    <property type="match status" value="1"/>
</dbReference>
<feature type="signal peptide" evidence="2">
    <location>
        <begin position="1"/>
        <end position="24"/>
    </location>
</feature>
<dbReference type="InterPro" id="IPR018247">
    <property type="entry name" value="EF_Hand_1_Ca_BS"/>
</dbReference>
<keyword evidence="1" id="KW-0106">Calcium</keyword>
<dbReference type="PROSITE" id="PS00018">
    <property type="entry name" value="EF_HAND_1"/>
    <property type="match status" value="1"/>
</dbReference>
<proteinExistence type="predicted"/>
<keyword evidence="4" id="KW-1185">Reference proteome</keyword>
<evidence type="ECO:0000259" key="3">
    <source>
        <dbReference type="PROSITE" id="PS50222"/>
    </source>
</evidence>
<dbReference type="CDD" id="cd00051">
    <property type="entry name" value="EFh"/>
    <property type="match status" value="1"/>
</dbReference>
<dbReference type="OrthoDB" id="418595at2759"/>
<organism evidence="4 5">
    <name type="scientific">Actinia tenebrosa</name>
    <name type="common">Australian red waratah sea anemone</name>
    <dbReference type="NCBI Taxonomy" id="6105"/>
    <lineage>
        <taxon>Eukaryota</taxon>
        <taxon>Metazoa</taxon>
        <taxon>Cnidaria</taxon>
        <taxon>Anthozoa</taxon>
        <taxon>Hexacorallia</taxon>
        <taxon>Actiniaria</taxon>
        <taxon>Actiniidae</taxon>
        <taxon>Actinia</taxon>
    </lineage>
</organism>
<dbReference type="KEGG" id="aten:116306956"/>
<evidence type="ECO:0000256" key="2">
    <source>
        <dbReference type="SAM" id="SignalP"/>
    </source>
</evidence>
<dbReference type="SUPFAM" id="SSF47473">
    <property type="entry name" value="EF-hand"/>
    <property type="match status" value="1"/>
</dbReference>
<dbReference type="InParanoid" id="A0A6P8J6W2"/>
<dbReference type="InterPro" id="IPR002048">
    <property type="entry name" value="EF_hand_dom"/>
</dbReference>
<keyword evidence="2" id="KW-0732">Signal</keyword>
<dbReference type="GeneID" id="116306956"/>
<dbReference type="AlphaFoldDB" id="A0A6P8J6W2"/>
<dbReference type="Proteomes" id="UP000515163">
    <property type="component" value="Unplaced"/>
</dbReference>
<evidence type="ECO:0000313" key="4">
    <source>
        <dbReference type="Proteomes" id="UP000515163"/>
    </source>
</evidence>
<feature type="domain" description="EF-hand" evidence="3">
    <location>
        <begin position="87"/>
        <end position="112"/>
    </location>
</feature>
<gene>
    <name evidence="5" type="primary">LOC116306956</name>
</gene>
<reference evidence="5" key="1">
    <citation type="submission" date="2025-08" db="UniProtKB">
        <authorList>
            <consortium name="RefSeq"/>
        </authorList>
    </citation>
    <scope>IDENTIFICATION</scope>
</reference>
<dbReference type="RefSeq" id="XP_031572955.1">
    <property type="nucleotide sequence ID" value="XM_031717095.1"/>
</dbReference>